<dbReference type="EC" id="4.1.2.52" evidence="5"/>
<dbReference type="InterPro" id="IPR050251">
    <property type="entry name" value="HpcH-HpaI_aldolase"/>
</dbReference>
<evidence type="ECO:0000259" key="4">
    <source>
        <dbReference type="Pfam" id="PF03328"/>
    </source>
</evidence>
<keyword evidence="3 5" id="KW-0456">Lyase</keyword>
<proteinExistence type="inferred from homology"/>
<dbReference type="PANTHER" id="PTHR30502">
    <property type="entry name" value="2-KETO-3-DEOXY-L-RHAMNONATE ALDOLASE"/>
    <property type="match status" value="1"/>
</dbReference>
<dbReference type="Gene3D" id="3.20.20.60">
    <property type="entry name" value="Phosphoenolpyruvate-binding domains"/>
    <property type="match status" value="1"/>
</dbReference>
<comment type="similarity">
    <text evidence="1">Belongs to the HpcH/HpaI aldolase family.</text>
</comment>
<organism evidence="5 6">
    <name type="scientific">Prescottella agglutinans</name>
    <dbReference type="NCBI Taxonomy" id="1644129"/>
    <lineage>
        <taxon>Bacteria</taxon>
        <taxon>Bacillati</taxon>
        <taxon>Actinomycetota</taxon>
        <taxon>Actinomycetes</taxon>
        <taxon>Mycobacteriales</taxon>
        <taxon>Nocardiaceae</taxon>
        <taxon>Prescottella</taxon>
    </lineage>
</organism>
<evidence type="ECO:0000256" key="3">
    <source>
        <dbReference type="ARBA" id="ARBA00023239"/>
    </source>
</evidence>
<dbReference type="InterPro" id="IPR015813">
    <property type="entry name" value="Pyrv/PenolPyrv_kinase-like_dom"/>
</dbReference>
<dbReference type="PANTHER" id="PTHR30502:SF0">
    <property type="entry name" value="PHOSPHOENOLPYRUVATE CARBOXYLASE FAMILY PROTEIN"/>
    <property type="match status" value="1"/>
</dbReference>
<dbReference type="Proteomes" id="UP001160334">
    <property type="component" value="Unassembled WGS sequence"/>
</dbReference>
<evidence type="ECO:0000313" key="6">
    <source>
        <dbReference type="Proteomes" id="UP001160334"/>
    </source>
</evidence>
<feature type="domain" description="HpcH/HpaI aldolase/citrate lyase" evidence="4">
    <location>
        <begin position="22"/>
        <end position="259"/>
    </location>
</feature>
<comment type="caution">
    <text evidence="5">The sequence shown here is derived from an EMBL/GenBank/DDBJ whole genome shotgun (WGS) entry which is preliminary data.</text>
</comment>
<sequence>MPSTRPTPQNLFKQRLMAGEQQIGLWSVLANGYTAELLAGSGYDWLLIDAEHGPNDLRSVLQQLQGIAAAGAVLGIDIAELSQPVVRLPHGDTVLIKQYLEIGVRNLMIPMVDTPEQAAALVRAVRYPPHGVRGMGSALGRSSRWGRLNDYVEASDENVCLIVQVETRTALDNIEAIAALDGVDGILLGPADLAADLGHRDQRDHPEVIEALHRAIDAIRRAGKPAGIMLTDVEATQEWLRQGITFAGVGVDSSLLVHAADDLLHRFRPDRAGAPAAAY</sequence>
<dbReference type="Pfam" id="PF03328">
    <property type="entry name" value="HpcH_HpaI"/>
    <property type="match status" value="1"/>
</dbReference>
<dbReference type="EMBL" id="JARXVC010000003">
    <property type="protein sequence ID" value="MDH6280568.1"/>
    <property type="molecule type" value="Genomic_DNA"/>
</dbReference>
<gene>
    <name evidence="5" type="ORF">M2280_001780</name>
</gene>
<evidence type="ECO:0000313" key="5">
    <source>
        <dbReference type="EMBL" id="MDH6280568.1"/>
    </source>
</evidence>
<protein>
    <submittedName>
        <fullName evidence="5">4-hydroxy-2-oxoheptanedioate aldolase</fullName>
        <ecNumber evidence="5">4.1.2.52</ecNumber>
    </submittedName>
</protein>
<evidence type="ECO:0000256" key="1">
    <source>
        <dbReference type="ARBA" id="ARBA00005568"/>
    </source>
</evidence>
<reference evidence="5 6" key="1">
    <citation type="submission" date="2023-04" db="EMBL/GenBank/DDBJ databases">
        <title>Forest soil microbial communities from Buena Vista Peninsula, Colon Province, Panama.</title>
        <authorList>
            <person name="Bouskill N."/>
        </authorList>
    </citation>
    <scope>NUCLEOTIDE SEQUENCE [LARGE SCALE GENOMIC DNA]</scope>
    <source>
        <strain evidence="5 6">CFH S0262</strain>
    </source>
</reference>
<name>A0ABT6M8D5_9NOCA</name>
<accession>A0ABT6M8D5</accession>
<dbReference type="InterPro" id="IPR005000">
    <property type="entry name" value="Aldolase/citrate-lyase_domain"/>
</dbReference>
<dbReference type="InterPro" id="IPR040442">
    <property type="entry name" value="Pyrv_kinase-like_dom_sf"/>
</dbReference>
<keyword evidence="2" id="KW-0479">Metal-binding</keyword>
<evidence type="ECO:0000256" key="2">
    <source>
        <dbReference type="ARBA" id="ARBA00022723"/>
    </source>
</evidence>
<keyword evidence="6" id="KW-1185">Reference proteome</keyword>
<dbReference type="SUPFAM" id="SSF51621">
    <property type="entry name" value="Phosphoenolpyruvate/pyruvate domain"/>
    <property type="match status" value="1"/>
</dbReference>
<dbReference type="RefSeq" id="WP_280759891.1">
    <property type="nucleotide sequence ID" value="NZ_JARXVC010000003.1"/>
</dbReference>
<dbReference type="GO" id="GO:0016829">
    <property type="term" value="F:lyase activity"/>
    <property type="evidence" value="ECO:0007669"/>
    <property type="project" value="UniProtKB-KW"/>
</dbReference>